<evidence type="ECO:0000256" key="1">
    <source>
        <dbReference type="SAM" id="SignalP"/>
    </source>
</evidence>
<gene>
    <name evidence="2" type="ORF">URODEC1_LOCUS63453</name>
</gene>
<dbReference type="EMBL" id="OZ075135">
    <property type="protein sequence ID" value="CAL4997585.1"/>
    <property type="molecule type" value="Genomic_DNA"/>
</dbReference>
<name>A0ABC9BAH6_9POAL</name>
<feature type="chain" id="PRO_5044771963" evidence="1">
    <location>
        <begin position="27"/>
        <end position="95"/>
    </location>
</feature>
<sequence>MALIKRATAVLFFVAIILSMSPSSLAGVGHNRSPSLPTPPKRLRRKDCVRASFKQEFCRDEMCTPECTSHGHPGSNAYCKSRKNNIWDCCCPPYI</sequence>
<proteinExistence type="predicted"/>
<accession>A0ABC9BAH6</accession>
<evidence type="ECO:0000313" key="3">
    <source>
        <dbReference type="Proteomes" id="UP001497457"/>
    </source>
</evidence>
<protein>
    <submittedName>
        <fullName evidence="2">Uncharacterized protein</fullName>
    </submittedName>
</protein>
<keyword evidence="3" id="KW-1185">Reference proteome</keyword>
<dbReference type="AlphaFoldDB" id="A0ABC9BAH6"/>
<organism evidence="2 3">
    <name type="scientific">Urochloa decumbens</name>
    <dbReference type="NCBI Taxonomy" id="240449"/>
    <lineage>
        <taxon>Eukaryota</taxon>
        <taxon>Viridiplantae</taxon>
        <taxon>Streptophyta</taxon>
        <taxon>Embryophyta</taxon>
        <taxon>Tracheophyta</taxon>
        <taxon>Spermatophyta</taxon>
        <taxon>Magnoliopsida</taxon>
        <taxon>Liliopsida</taxon>
        <taxon>Poales</taxon>
        <taxon>Poaceae</taxon>
        <taxon>PACMAD clade</taxon>
        <taxon>Panicoideae</taxon>
        <taxon>Panicodae</taxon>
        <taxon>Paniceae</taxon>
        <taxon>Melinidinae</taxon>
        <taxon>Urochloa</taxon>
    </lineage>
</organism>
<dbReference type="Proteomes" id="UP001497457">
    <property type="component" value="Chromosome 25rd"/>
</dbReference>
<keyword evidence="1" id="KW-0732">Signal</keyword>
<feature type="signal peptide" evidence="1">
    <location>
        <begin position="1"/>
        <end position="26"/>
    </location>
</feature>
<evidence type="ECO:0000313" key="2">
    <source>
        <dbReference type="EMBL" id="CAL4997585.1"/>
    </source>
</evidence>
<reference evidence="2" key="1">
    <citation type="submission" date="2024-10" db="EMBL/GenBank/DDBJ databases">
        <authorList>
            <person name="Ryan C."/>
        </authorList>
    </citation>
    <scope>NUCLEOTIDE SEQUENCE [LARGE SCALE GENOMIC DNA]</scope>
</reference>